<name>A0A427XV86_9TREE</name>
<keyword evidence="6" id="KW-0539">Nucleus</keyword>
<evidence type="ECO:0000313" key="10">
    <source>
        <dbReference type="Proteomes" id="UP000279259"/>
    </source>
</evidence>
<evidence type="ECO:0000256" key="7">
    <source>
        <dbReference type="SAM" id="MobiDB-lite"/>
    </source>
</evidence>
<feature type="region of interest" description="Disordered" evidence="7">
    <location>
        <begin position="406"/>
        <end position="445"/>
    </location>
</feature>
<feature type="domain" description="Rhodanese" evidence="8">
    <location>
        <begin position="2"/>
        <end position="44"/>
    </location>
</feature>
<dbReference type="PROSITE" id="PS50206">
    <property type="entry name" value="RHODANESE_3"/>
    <property type="match status" value="1"/>
</dbReference>
<accession>A0A427XV86</accession>
<evidence type="ECO:0000259" key="8">
    <source>
        <dbReference type="PROSITE" id="PS50206"/>
    </source>
</evidence>
<dbReference type="Pfam" id="PF04082">
    <property type="entry name" value="Fungal_trans"/>
    <property type="match status" value="1"/>
</dbReference>
<evidence type="ECO:0000256" key="6">
    <source>
        <dbReference type="ARBA" id="ARBA00023242"/>
    </source>
</evidence>
<evidence type="ECO:0000256" key="5">
    <source>
        <dbReference type="ARBA" id="ARBA00023163"/>
    </source>
</evidence>
<keyword evidence="4" id="KW-0238">DNA-binding</keyword>
<dbReference type="OrthoDB" id="2219495at2759"/>
<feature type="compositionally biased region" description="Basic and acidic residues" evidence="7">
    <location>
        <begin position="408"/>
        <end position="433"/>
    </location>
</feature>
<dbReference type="SUPFAM" id="SSF51905">
    <property type="entry name" value="FAD/NAD(P)-binding domain"/>
    <property type="match status" value="1"/>
</dbReference>
<evidence type="ECO:0000256" key="4">
    <source>
        <dbReference type="ARBA" id="ARBA00023125"/>
    </source>
</evidence>
<keyword evidence="1" id="KW-0479">Metal-binding</keyword>
<dbReference type="Pfam" id="PF01266">
    <property type="entry name" value="DAO"/>
    <property type="match status" value="1"/>
</dbReference>
<comment type="caution">
    <text evidence="9">The sequence shown here is derived from an EMBL/GenBank/DDBJ whole genome shotgun (WGS) entry which is preliminary data.</text>
</comment>
<keyword evidence="3" id="KW-0805">Transcription regulation</keyword>
<reference evidence="9 10" key="1">
    <citation type="submission" date="2018-11" db="EMBL/GenBank/DDBJ databases">
        <title>Genome sequence of Saitozyma podzolica DSM 27192.</title>
        <authorList>
            <person name="Aliyu H."/>
            <person name="Gorte O."/>
            <person name="Ochsenreither K."/>
        </authorList>
    </citation>
    <scope>NUCLEOTIDE SEQUENCE [LARGE SCALE GENOMIC DNA]</scope>
    <source>
        <strain evidence="9 10">DSM 27192</strain>
    </source>
</reference>
<dbReference type="PANTHER" id="PTHR31313">
    <property type="entry name" value="TY1 ENHANCER ACTIVATOR"/>
    <property type="match status" value="1"/>
</dbReference>
<organism evidence="9 10">
    <name type="scientific">Saitozyma podzolica</name>
    <dbReference type="NCBI Taxonomy" id="1890683"/>
    <lineage>
        <taxon>Eukaryota</taxon>
        <taxon>Fungi</taxon>
        <taxon>Dikarya</taxon>
        <taxon>Basidiomycota</taxon>
        <taxon>Agaricomycotina</taxon>
        <taxon>Tremellomycetes</taxon>
        <taxon>Tremellales</taxon>
        <taxon>Trimorphomycetaceae</taxon>
        <taxon>Saitozyma</taxon>
    </lineage>
</organism>
<dbReference type="CDD" id="cd12148">
    <property type="entry name" value="fungal_TF_MHR"/>
    <property type="match status" value="1"/>
</dbReference>
<dbReference type="InterPro" id="IPR007219">
    <property type="entry name" value="XnlR_reg_dom"/>
</dbReference>
<dbReference type="InterPro" id="IPR006076">
    <property type="entry name" value="FAD-dep_OxRdtase"/>
</dbReference>
<evidence type="ECO:0000256" key="3">
    <source>
        <dbReference type="ARBA" id="ARBA00023015"/>
    </source>
</evidence>
<dbReference type="GO" id="GO:0008270">
    <property type="term" value="F:zinc ion binding"/>
    <property type="evidence" value="ECO:0007669"/>
    <property type="project" value="InterPro"/>
</dbReference>
<dbReference type="InterPro" id="IPR036188">
    <property type="entry name" value="FAD/NAD-bd_sf"/>
</dbReference>
<dbReference type="Gene3D" id="3.50.50.60">
    <property type="entry name" value="FAD/NAD(P)-binding domain"/>
    <property type="match status" value="1"/>
</dbReference>
<dbReference type="AlphaFoldDB" id="A0A427XV86"/>
<feature type="region of interest" description="Disordered" evidence="7">
    <location>
        <begin position="498"/>
        <end position="568"/>
    </location>
</feature>
<keyword evidence="10" id="KW-1185">Reference proteome</keyword>
<feature type="compositionally biased region" description="Polar residues" evidence="7">
    <location>
        <begin position="504"/>
        <end position="531"/>
    </location>
</feature>
<evidence type="ECO:0000313" key="9">
    <source>
        <dbReference type="EMBL" id="RSH82836.1"/>
    </source>
</evidence>
<dbReference type="PANTHER" id="PTHR31313:SF81">
    <property type="entry name" value="TY1 ENHANCER ACTIVATOR"/>
    <property type="match status" value="1"/>
</dbReference>
<dbReference type="Proteomes" id="UP000279259">
    <property type="component" value="Unassembled WGS sequence"/>
</dbReference>
<evidence type="ECO:0000256" key="2">
    <source>
        <dbReference type="ARBA" id="ARBA00022833"/>
    </source>
</evidence>
<evidence type="ECO:0000256" key="1">
    <source>
        <dbReference type="ARBA" id="ARBA00022723"/>
    </source>
</evidence>
<dbReference type="InterPro" id="IPR051615">
    <property type="entry name" value="Transcr_Regulatory_Elem"/>
</dbReference>
<dbReference type="GO" id="GO:0003677">
    <property type="term" value="F:DNA binding"/>
    <property type="evidence" value="ECO:0007669"/>
    <property type="project" value="UniProtKB-KW"/>
</dbReference>
<dbReference type="InterPro" id="IPR001763">
    <property type="entry name" value="Rhodanese-like_dom"/>
</dbReference>
<dbReference type="SMART" id="SM00906">
    <property type="entry name" value="Fungal_trans"/>
    <property type="match status" value="1"/>
</dbReference>
<dbReference type="GO" id="GO:0006351">
    <property type="term" value="P:DNA-templated transcription"/>
    <property type="evidence" value="ECO:0007669"/>
    <property type="project" value="InterPro"/>
</dbReference>
<keyword evidence="5" id="KW-0804">Transcription</keyword>
<dbReference type="STRING" id="1890683.A0A427XV86"/>
<keyword evidence="2" id="KW-0862">Zinc</keyword>
<dbReference type="EMBL" id="RSCD01000026">
    <property type="protein sequence ID" value="RSH82836.1"/>
    <property type="molecule type" value="Genomic_DNA"/>
</dbReference>
<sequence length="1101" mass="122415">MVNKDARIIVVGGAGTMGSSTALHLARRGYTDVRVLDMFQPPSANSAGNDMNKLISTQYVEGIWGRLAFETWDLWTSDPLFKPFLHAVGRLDLASSNNARETRLRQQYELSKAHERQHEVEWLGHEQDIRRKAPYLKQADIEGWRGLWVKDAGWVAARDALMAVGAELRRLGVKSAWGTSGTFESLMLETDGKTCVGVRAIDGTEWPADLVVLATGAWSPALVNLEGQCVSKCWQFGHIRLNPDEVDALRGTPTVYNSELGFFMEPSSDGVMKFVNEFEGYTNMSTCRPFGSDEDVKISVPRSHALHPTDTIPTEGLDAIKKVIETCLPQLADRPVFDTAICWCADSFDGNWLLCEDRRYRGLILATGDSGHTFKMLPLVGKYVADLIEGKLSDADRELWKWRPQARQADDTGREGPQCRDLNELSGWRHDPDSLQGVPKLGSRGSQAEYCHYNDEDKRKTNMEQLDEMRSRMDRFEKLLENLIVIQTSQNPALAAQLAPTLPGGTSNTTAEPASSSVQLWTNESQDSTVTAPAASQHPASALRPPTAIPTLSSDKRRPSHNLASSPLANLEEGNAYDQFQRVDEAAGALIQYGPTSIWTCRSPEVAKVAPPPRPTLLPGDWVDWSRNLPTSFRIDRVVHDRALQYFAAFYAPWCLSVDMDGFMSDLELCNVIRAPGNDSTPPTRTAHYSPLLHCCVLFLGLYMAKDEYPDIMASLETAFVQHCTQLLLAECRHTGLSSLSAYNLFANCMHFLRTTNSGGELGSGDRQSGIGYLFSGLAIAGVHALGLNVNCERYVQAGQITNKERALRESAFWSAYAQDTIRSLAGGRQPMLPDFSHVPLPQIDPAVDAKPWSAPMFPLTMNPMATFNGGASMRSTAFRWMASLAVLNRRVLETLYSPHRKGSRSKEAVADLSRQQDEWYSGFPFQPPEATPLPHVLLLHMFYHLSVIFVHRSFYRSGVPASTNKCDQASNSILHLLRLFDNTHGIRYAHHNLINVIFGGATIFLLRGVGASNDAGTSPDIQNFRECVELMRRLGSTWHEAVTGREILLSLQSEYLPDTEAALDVDNLNELHSWLESQDFCGMVLPDQTFSWDDFGSFQM</sequence>
<protein>
    <recommendedName>
        <fullName evidence="8">Rhodanese domain-containing protein</fullName>
    </recommendedName>
</protein>
<gene>
    <name evidence="9" type="ORF">EHS25_005826</name>
</gene>
<proteinExistence type="predicted"/>
<dbReference type="Gene3D" id="3.30.9.10">
    <property type="entry name" value="D-Amino Acid Oxidase, subunit A, domain 2"/>
    <property type="match status" value="1"/>
</dbReference>